<dbReference type="Gene3D" id="3.40.50.12550">
    <property type="entry name" value="Ubiquitin-activating enzyme E1, inactive adenylation domain, subdomain 2"/>
    <property type="match status" value="1"/>
</dbReference>
<evidence type="ECO:0000256" key="6">
    <source>
        <dbReference type="ARBA" id="ARBA00022741"/>
    </source>
</evidence>
<dbReference type="FunFam" id="3.40.50.720:FF:000015">
    <property type="entry name" value="Ubiquitin-activating enzyme E1 1"/>
    <property type="match status" value="1"/>
</dbReference>
<comment type="catalytic activity">
    <reaction evidence="1">
        <text>ATP + ubiquitin + [E1 ubiquitin-activating enzyme]-L-cysteine = AMP + diphosphate + S-ubiquitinyl-[E1 ubiquitin-activating enzyme]-L-cysteine.</text>
        <dbReference type="EC" id="6.2.1.45"/>
    </reaction>
</comment>
<dbReference type="Gene3D" id="3.10.290.60">
    <property type="entry name" value="Ubiquitin-activating enzyme E1, UFD domain"/>
    <property type="match status" value="1"/>
</dbReference>
<feature type="active site" description="Glycyl thioester intermediate" evidence="10">
    <location>
        <position position="613"/>
    </location>
</feature>
<dbReference type="InterPro" id="IPR032418">
    <property type="entry name" value="E1_FCCH"/>
</dbReference>
<dbReference type="PROSITE" id="PS00865">
    <property type="entry name" value="UBIQUITIN_ACTIVAT_2"/>
    <property type="match status" value="1"/>
</dbReference>
<organism evidence="14 15">
    <name type="scientific">Didymella pomorum</name>
    <dbReference type="NCBI Taxonomy" id="749634"/>
    <lineage>
        <taxon>Eukaryota</taxon>
        <taxon>Fungi</taxon>
        <taxon>Dikarya</taxon>
        <taxon>Ascomycota</taxon>
        <taxon>Pezizomycotina</taxon>
        <taxon>Dothideomycetes</taxon>
        <taxon>Pleosporomycetidae</taxon>
        <taxon>Pleosporales</taxon>
        <taxon>Pleosporineae</taxon>
        <taxon>Didymellaceae</taxon>
        <taxon>Didymella</taxon>
    </lineage>
</organism>
<protein>
    <recommendedName>
        <fullName evidence="9">Ubiquitin-activating enzyme E1 1</fullName>
        <ecNumber evidence="4">6.2.1.45</ecNumber>
    </recommendedName>
</protein>
<evidence type="ECO:0000256" key="5">
    <source>
        <dbReference type="ARBA" id="ARBA00022598"/>
    </source>
</evidence>
<accession>A0A9W8ZJZ8</accession>
<dbReference type="SMART" id="SM00985">
    <property type="entry name" value="UBA_e1_C"/>
    <property type="match status" value="1"/>
</dbReference>
<evidence type="ECO:0000256" key="9">
    <source>
        <dbReference type="ARBA" id="ARBA00073786"/>
    </source>
</evidence>
<dbReference type="SUPFAM" id="SSF69572">
    <property type="entry name" value="Activating enzymes of the ubiquitin-like proteins"/>
    <property type="match status" value="2"/>
</dbReference>
<dbReference type="InterPro" id="IPR018965">
    <property type="entry name" value="Ub-activating_enz_E1_C"/>
</dbReference>
<dbReference type="InterPro" id="IPR019572">
    <property type="entry name" value="UBA_E1_SCCH"/>
</dbReference>
<dbReference type="FunFam" id="3.40.50.12550:FF:000001">
    <property type="entry name" value="Ubiquitin-activating enzyme E1 1"/>
    <property type="match status" value="1"/>
</dbReference>
<dbReference type="InterPro" id="IPR000011">
    <property type="entry name" value="UBQ/SUMO-activ_enz_E1-like"/>
</dbReference>
<evidence type="ECO:0000256" key="3">
    <source>
        <dbReference type="ARBA" id="ARBA00005673"/>
    </source>
</evidence>
<keyword evidence="6 11" id="KW-0547">Nucleotide-binding</keyword>
<dbReference type="NCBIfam" id="TIGR01408">
    <property type="entry name" value="Ube1"/>
    <property type="match status" value="1"/>
</dbReference>
<evidence type="ECO:0000256" key="7">
    <source>
        <dbReference type="ARBA" id="ARBA00022786"/>
    </source>
</evidence>
<dbReference type="Gene3D" id="2.40.30.180">
    <property type="entry name" value="Ubiquitin-activating enzyme E1, FCCH domain"/>
    <property type="match status" value="1"/>
</dbReference>
<evidence type="ECO:0000256" key="8">
    <source>
        <dbReference type="ARBA" id="ARBA00022840"/>
    </source>
</evidence>
<dbReference type="PANTHER" id="PTHR10953">
    <property type="entry name" value="UBIQUITIN-ACTIVATING ENZYME E1"/>
    <property type="match status" value="1"/>
</dbReference>
<dbReference type="OrthoDB" id="10252231at2759"/>
<evidence type="ECO:0000256" key="10">
    <source>
        <dbReference type="PROSITE-ProRule" id="PRU10132"/>
    </source>
</evidence>
<dbReference type="InterPro" id="IPR042302">
    <property type="entry name" value="E1_FCCH_sf"/>
</dbReference>
<keyword evidence="8 11" id="KW-0067">ATP-binding</keyword>
<name>A0A9W8ZJZ8_9PLEO</name>
<comment type="similarity">
    <text evidence="3 11">Belongs to the ubiquitin-activating E1 family.</text>
</comment>
<comment type="caution">
    <text evidence="14">The sequence shown here is derived from an EMBL/GenBank/DDBJ whole genome shotgun (WGS) entry which is preliminary data.</text>
</comment>
<dbReference type="PRINTS" id="PR01849">
    <property type="entry name" value="UBIQUITINACT"/>
</dbReference>
<feature type="domain" description="Ubiquitin-activating enzyme E1 C-terminal" evidence="13">
    <location>
        <begin position="905"/>
        <end position="1033"/>
    </location>
</feature>
<keyword evidence="15" id="KW-1185">Reference proteome</keyword>
<evidence type="ECO:0000256" key="12">
    <source>
        <dbReference type="SAM" id="MobiDB-lite"/>
    </source>
</evidence>
<evidence type="ECO:0000256" key="1">
    <source>
        <dbReference type="ARBA" id="ARBA00000488"/>
    </source>
</evidence>
<dbReference type="Pfam" id="PF10585">
    <property type="entry name" value="UBA_E1_SCCH"/>
    <property type="match status" value="1"/>
</dbReference>
<dbReference type="InterPro" id="IPR018075">
    <property type="entry name" value="UBQ-activ_enz_E1"/>
</dbReference>
<dbReference type="InterPro" id="IPR042449">
    <property type="entry name" value="Ub-E1_IAD_1"/>
</dbReference>
<dbReference type="Gene3D" id="3.40.50.720">
    <property type="entry name" value="NAD(P)-binding Rossmann-like Domain"/>
    <property type="match status" value="1"/>
</dbReference>
<keyword evidence="7 11" id="KW-0833">Ubl conjugation pathway</keyword>
<dbReference type="AlphaFoldDB" id="A0A9W8ZJZ8"/>
<reference evidence="14" key="1">
    <citation type="submission" date="2022-10" db="EMBL/GenBank/DDBJ databases">
        <title>Tapping the CABI collections for fungal endophytes: first genome assemblies for Collariella, Neodidymelliopsis, Ascochyta clinopodiicola, Didymella pomorum, Didymosphaeria variabile, Neocosmospora piperis and Neocucurbitaria cava.</title>
        <authorList>
            <person name="Hill R."/>
        </authorList>
    </citation>
    <scope>NUCLEOTIDE SEQUENCE</scope>
    <source>
        <strain evidence="14">IMI 355091</strain>
    </source>
</reference>
<evidence type="ECO:0000256" key="2">
    <source>
        <dbReference type="ARBA" id="ARBA00004906"/>
    </source>
</evidence>
<dbReference type="GO" id="GO:0005737">
    <property type="term" value="C:cytoplasm"/>
    <property type="evidence" value="ECO:0007669"/>
    <property type="project" value="TreeGrafter"/>
</dbReference>
<dbReference type="InterPro" id="IPR035985">
    <property type="entry name" value="Ubiquitin-activating_enz"/>
</dbReference>
<evidence type="ECO:0000313" key="15">
    <source>
        <dbReference type="Proteomes" id="UP001140510"/>
    </source>
</evidence>
<sequence length="1038" mass="114938">MTNTAQDKMQVDDPPAAVEQLKEASGNNGEIDESLYSRQLYVLGHEAMKRMGSSNVLVAGMRGLGVEIAKNIALAGVKSLTLYDPKPAALADLSSQFFLRPDDVGKPRATVTVPRVSELNPYTPVQEYSGKDLTSDLSQLKQFQVIVLTDTTLKDQVKIADYCHENGIYVVITDTFGLFGSIFTDFGKNFTIGDPTGENVTNGIIAGIDSEGLVSALDETRHGLEDGDWVTFSEVKGMEGLNDCAPRKIEVKGPYTFSIGDVSGLGEYKSGGQYIQVKMPKIVNFEPLSQQLKKPELLISDFAKFDRPHQLHVGIQALHQFAESHNGEFPRPHNEADAAEVLKIAQGLAGQGEDKVELDEKLIKELSYQARGDLSPVAAFFGGLAAQEVLKSVSGKFHPIMQWLYFDSLESLPTSTARSEKDCAPIGSRYDGQIAVLGQEYQKKLGNIKQFLVGAGAIGCEMLKNWALMGVAAGPEGKITVTDNDQIEKSNLNRQFLFRPHDVGSLKSAAAAKAVQAMNPDLNNKIEVLSDKVGPDTEDIFNETFWNSLDGVTNALDNVEARTYVDRRCVFFRKPLLDSGTLGTKGNTQVVLPFITESYSSSQDPPEKSFPMCTLRSFPNRIEHTIAWAREMFDSLFVKGPEVVNLYLTQPDYLGASLKQSGNEKQTLETLRDFLVTEKPLTFDDCIIWARQQFEKSYNHSIAQLLYNFPKDSTTGSGQAFWSGPKRAPDPLKFDPSNPTHATFVEAAAILHAYNYGIKPNATKEHYHEVLDDMIVPDFKPDPTVKIQASENEPDPNANAPPLDDNDELNKIISQLPSPKSLAGFKLEPVEFEKDDDTNHHIDFITACSNLRAENYKIEQADRHKTKFIAGKIIPAIATTTALVTGLVNLELYKIIDGKDDIEQYKNGFINLALPFFGFSEPIASPKGTYAGPDGDVTIDRLWDRFEVEDITLKEFVEHFKQKGLDIQMVSSGVSLLYASFYPPAKLKDRMGLSMSKLVEHVSKKPVPDHQKNVIFEITAEDQKEEDVEIPYVMVKLK</sequence>
<dbReference type="Pfam" id="PF00899">
    <property type="entry name" value="ThiF"/>
    <property type="match status" value="1"/>
</dbReference>
<gene>
    <name evidence="14" type="primary">UBA1</name>
    <name evidence="14" type="ORF">N0V91_001725</name>
</gene>
<dbReference type="EMBL" id="JAPEVA010000007">
    <property type="protein sequence ID" value="KAJ4410797.1"/>
    <property type="molecule type" value="Genomic_DNA"/>
</dbReference>
<evidence type="ECO:0000256" key="11">
    <source>
        <dbReference type="RuleBase" id="RU000519"/>
    </source>
</evidence>
<dbReference type="CDD" id="cd01491">
    <property type="entry name" value="Ube1_repeat1"/>
    <property type="match status" value="1"/>
</dbReference>
<keyword evidence="5 11" id="KW-0436">Ligase</keyword>
<dbReference type="Pfam" id="PF16191">
    <property type="entry name" value="E1_4HB"/>
    <property type="match status" value="1"/>
</dbReference>
<dbReference type="InterPro" id="IPR042063">
    <property type="entry name" value="Ubi_acti_E1_SCCH"/>
</dbReference>
<dbReference type="FunFam" id="1.10.10.2660:FF:000001">
    <property type="entry name" value="Ubiquitin-activating enzyme E1 1"/>
    <property type="match status" value="1"/>
</dbReference>
<dbReference type="InterPro" id="IPR032420">
    <property type="entry name" value="E1_4HB"/>
</dbReference>
<evidence type="ECO:0000313" key="14">
    <source>
        <dbReference type="EMBL" id="KAJ4410797.1"/>
    </source>
</evidence>
<dbReference type="InterPro" id="IPR038252">
    <property type="entry name" value="UBA_E1_C_sf"/>
</dbReference>
<dbReference type="InterPro" id="IPR033127">
    <property type="entry name" value="UBQ-activ_enz_E1_Cys_AS"/>
</dbReference>
<dbReference type="GO" id="GO:0005524">
    <property type="term" value="F:ATP binding"/>
    <property type="evidence" value="ECO:0007669"/>
    <property type="project" value="UniProtKB-KW"/>
</dbReference>
<evidence type="ECO:0000256" key="4">
    <source>
        <dbReference type="ARBA" id="ARBA00012990"/>
    </source>
</evidence>
<dbReference type="GO" id="GO:0004839">
    <property type="term" value="F:ubiquitin activating enzyme activity"/>
    <property type="evidence" value="ECO:0007669"/>
    <property type="project" value="UniProtKB-EC"/>
</dbReference>
<feature type="region of interest" description="Disordered" evidence="12">
    <location>
        <begin position="782"/>
        <end position="808"/>
    </location>
</feature>
<dbReference type="GO" id="GO:0006511">
    <property type="term" value="P:ubiquitin-dependent protein catabolic process"/>
    <property type="evidence" value="ECO:0007669"/>
    <property type="project" value="TreeGrafter"/>
</dbReference>
<dbReference type="Gene3D" id="1.10.10.2660">
    <property type="entry name" value="Ubiquitin-activating enzyme E1, SCCH domain"/>
    <property type="match status" value="1"/>
</dbReference>
<dbReference type="FunFam" id="3.10.290.60:FF:000002">
    <property type="entry name" value="Ubiquitin-like modifier-activating enzyme 1"/>
    <property type="match status" value="1"/>
</dbReference>
<dbReference type="CDD" id="cd01490">
    <property type="entry name" value="Ube1_repeat2"/>
    <property type="match status" value="1"/>
</dbReference>
<proteinExistence type="inferred from homology"/>
<dbReference type="PANTHER" id="PTHR10953:SF4">
    <property type="entry name" value="UBIQUITIN-ACTIVATING ENZYME E1 C-TERMINAL DOMAIN-CONTAINING PROTEIN"/>
    <property type="match status" value="1"/>
</dbReference>
<evidence type="ECO:0000259" key="13">
    <source>
        <dbReference type="SMART" id="SM00985"/>
    </source>
</evidence>
<dbReference type="GO" id="GO:0005634">
    <property type="term" value="C:nucleus"/>
    <property type="evidence" value="ECO:0007669"/>
    <property type="project" value="TreeGrafter"/>
</dbReference>
<dbReference type="InterPro" id="IPR045886">
    <property type="entry name" value="ThiF/MoeB/HesA"/>
</dbReference>
<dbReference type="FunFam" id="2.40.30.180:FF:000001">
    <property type="entry name" value="ubiquitin-like modifier-activating enzyme 1"/>
    <property type="match status" value="1"/>
</dbReference>
<dbReference type="Pfam" id="PF16190">
    <property type="entry name" value="E1_FCCH"/>
    <property type="match status" value="1"/>
</dbReference>
<comment type="pathway">
    <text evidence="2">Protein modification; protein ubiquitination.</text>
</comment>
<dbReference type="FunFam" id="3.50.50.80:FF:000001">
    <property type="entry name" value="ubiquitin-like modifier-activating enzyme 1"/>
    <property type="match status" value="1"/>
</dbReference>
<dbReference type="Proteomes" id="UP001140510">
    <property type="component" value="Unassembled WGS sequence"/>
</dbReference>
<dbReference type="GO" id="GO:0006974">
    <property type="term" value="P:DNA damage response"/>
    <property type="evidence" value="ECO:0007669"/>
    <property type="project" value="TreeGrafter"/>
</dbReference>
<dbReference type="EC" id="6.2.1.45" evidence="4"/>
<dbReference type="Pfam" id="PF09358">
    <property type="entry name" value="E1_UFD"/>
    <property type="match status" value="1"/>
</dbReference>
<dbReference type="InterPro" id="IPR000594">
    <property type="entry name" value="ThiF_NAD_FAD-bd"/>
</dbReference>
<dbReference type="Gene3D" id="3.50.50.80">
    <property type="entry name" value="Ubiquitin-activating enzyme E1, inactive adenylation domain, subdomain 1"/>
    <property type="match status" value="1"/>
</dbReference>